<keyword evidence="14 16" id="KW-0594">Phospholipid biosynthesis</keyword>
<proteinExistence type="inferred from homology"/>
<dbReference type="AlphaFoldDB" id="A0A6V2QH96"/>
<dbReference type="Pfam" id="PF01066">
    <property type="entry name" value="CDP-OH_P_transf"/>
    <property type="match status" value="1"/>
</dbReference>
<evidence type="ECO:0000256" key="8">
    <source>
        <dbReference type="ARBA" id="ARBA00022692"/>
    </source>
</evidence>
<comment type="cofactor">
    <cofactor evidence="1">
        <name>Mn(2+)</name>
        <dbReference type="ChEBI" id="CHEBI:29035"/>
    </cofactor>
</comment>
<evidence type="ECO:0000256" key="15">
    <source>
        <dbReference type="ARBA" id="ARBA00023264"/>
    </source>
</evidence>
<evidence type="ECO:0000256" key="9">
    <source>
        <dbReference type="ARBA" id="ARBA00022723"/>
    </source>
</evidence>
<evidence type="ECO:0000256" key="2">
    <source>
        <dbReference type="ARBA" id="ARBA00001946"/>
    </source>
</evidence>
<organism evidence="19">
    <name type="scientific">Ditylum brightwellii</name>
    <dbReference type="NCBI Taxonomy" id="49249"/>
    <lineage>
        <taxon>Eukaryota</taxon>
        <taxon>Sar</taxon>
        <taxon>Stramenopiles</taxon>
        <taxon>Ochrophyta</taxon>
        <taxon>Bacillariophyta</taxon>
        <taxon>Mediophyceae</taxon>
        <taxon>Lithodesmiophycidae</taxon>
        <taxon>Lithodesmiales</taxon>
        <taxon>Lithodesmiaceae</taxon>
        <taxon>Ditylum</taxon>
    </lineage>
</organism>
<evidence type="ECO:0000256" key="18">
    <source>
        <dbReference type="SAM" id="Phobius"/>
    </source>
</evidence>
<protein>
    <recommendedName>
        <fullName evidence="5 16">CDP-diacylglycerol--inositol 3-phosphatidyltransferase</fullName>
        <ecNumber evidence="5 16">2.7.8.11</ecNumber>
    </recommendedName>
</protein>
<comment type="similarity">
    <text evidence="4 16 17">Belongs to the CDP-alcohol phosphatidyltransferase class-I family.</text>
</comment>
<dbReference type="GO" id="GO:0003881">
    <property type="term" value="F:CDP-diacylglycerol-inositol 3-phosphatidyltransferase activity"/>
    <property type="evidence" value="ECO:0007669"/>
    <property type="project" value="UniProtKB-UniRule"/>
</dbReference>
<evidence type="ECO:0000256" key="12">
    <source>
        <dbReference type="ARBA" id="ARBA00023098"/>
    </source>
</evidence>
<reference evidence="19" key="1">
    <citation type="submission" date="2021-01" db="EMBL/GenBank/DDBJ databases">
        <authorList>
            <person name="Corre E."/>
            <person name="Pelletier E."/>
            <person name="Niang G."/>
            <person name="Scheremetjew M."/>
            <person name="Finn R."/>
            <person name="Kale V."/>
            <person name="Holt S."/>
            <person name="Cochrane G."/>
            <person name="Meng A."/>
            <person name="Brown T."/>
            <person name="Cohen L."/>
        </authorList>
    </citation>
    <scope>NUCLEOTIDE SEQUENCE</scope>
    <source>
        <strain evidence="19">Pop2</strain>
    </source>
</reference>
<dbReference type="GO" id="GO:0016020">
    <property type="term" value="C:membrane"/>
    <property type="evidence" value="ECO:0007669"/>
    <property type="project" value="UniProtKB-SubCell"/>
</dbReference>
<dbReference type="EMBL" id="HBGN01022779">
    <property type="protein sequence ID" value="CAD9336936.1"/>
    <property type="molecule type" value="Transcribed_RNA"/>
</dbReference>
<dbReference type="PANTHER" id="PTHR15362:SF4">
    <property type="entry name" value="CDP-DIACYLGLYCEROL--INOSITOL 3-PHOSPHATIDYLTRANSFERASE"/>
    <property type="match status" value="1"/>
</dbReference>
<keyword evidence="12 16" id="KW-0443">Lipid metabolism</keyword>
<comment type="catalytic activity">
    <reaction evidence="16">
        <text>a CDP-1,2-diacyl-sn-glycerol + myo-inositol = a 1,2-diacyl-sn-glycero-3-phospho-(1D-myo-inositol) + CMP + H(+)</text>
        <dbReference type="Rhea" id="RHEA:11580"/>
        <dbReference type="ChEBI" id="CHEBI:15378"/>
        <dbReference type="ChEBI" id="CHEBI:17268"/>
        <dbReference type="ChEBI" id="CHEBI:57880"/>
        <dbReference type="ChEBI" id="CHEBI:58332"/>
        <dbReference type="ChEBI" id="CHEBI:60377"/>
        <dbReference type="EC" id="2.7.8.11"/>
    </reaction>
</comment>
<keyword evidence="9" id="KW-0479">Metal-binding</keyword>
<evidence type="ECO:0000313" key="19">
    <source>
        <dbReference type="EMBL" id="CAD9336936.1"/>
    </source>
</evidence>
<keyword evidence="6 16" id="KW-0444">Lipid biosynthesis</keyword>
<evidence type="ECO:0000256" key="17">
    <source>
        <dbReference type="RuleBase" id="RU003750"/>
    </source>
</evidence>
<dbReference type="GO" id="GO:0005794">
    <property type="term" value="C:Golgi apparatus"/>
    <property type="evidence" value="ECO:0007669"/>
    <property type="project" value="TreeGrafter"/>
</dbReference>
<accession>A0A6V2QH96</accession>
<comment type="cofactor">
    <cofactor evidence="2">
        <name>Mg(2+)</name>
        <dbReference type="ChEBI" id="CHEBI:18420"/>
    </cofactor>
</comment>
<evidence type="ECO:0000256" key="11">
    <source>
        <dbReference type="ARBA" id="ARBA00022989"/>
    </source>
</evidence>
<evidence type="ECO:0000256" key="3">
    <source>
        <dbReference type="ARBA" id="ARBA00004141"/>
    </source>
</evidence>
<dbReference type="InterPro" id="IPR048254">
    <property type="entry name" value="CDP_ALCOHOL_P_TRANSF_CS"/>
</dbReference>
<keyword evidence="13 16" id="KW-0472">Membrane</keyword>
<dbReference type="InterPro" id="IPR043130">
    <property type="entry name" value="CDP-OH_PTrfase_TM_dom"/>
</dbReference>
<keyword evidence="15 16" id="KW-1208">Phospholipid metabolism</keyword>
<evidence type="ECO:0000256" key="4">
    <source>
        <dbReference type="ARBA" id="ARBA00010441"/>
    </source>
</evidence>
<evidence type="ECO:0000256" key="13">
    <source>
        <dbReference type="ARBA" id="ARBA00023136"/>
    </source>
</evidence>
<sequence>MYTPTYLSNENIAVCLYLMSFVGDLFDGMAARKFNQCSSFGGLLDMITDRCSTAGLLFVLSGEYLESPYYSHLRFLFMFLILLDVSSHWCQYYSTSALPNVAHHKSAEGNKDRFFILRWYYGIYAFFGYCCVGAEATYILLYVLANVSESDDFYSVYHTALLAVIPACVVKHFVNVVQLCSACTAVAQHDANLKNQ</sequence>
<keyword evidence="7 16" id="KW-0808">Transferase</keyword>
<feature type="transmembrane region" description="Helical" evidence="18">
    <location>
        <begin position="119"/>
        <end position="144"/>
    </location>
</feature>
<dbReference type="GO" id="GO:0006661">
    <property type="term" value="P:phosphatidylinositol biosynthetic process"/>
    <property type="evidence" value="ECO:0007669"/>
    <property type="project" value="TreeGrafter"/>
</dbReference>
<dbReference type="PROSITE" id="PS00379">
    <property type="entry name" value="CDP_ALCOHOL_P_TRANSF"/>
    <property type="match status" value="1"/>
</dbReference>
<dbReference type="InterPro" id="IPR000462">
    <property type="entry name" value="CDP-OH_P_trans"/>
</dbReference>
<feature type="transmembrane region" description="Helical" evidence="18">
    <location>
        <begin position="156"/>
        <end position="174"/>
    </location>
</feature>
<evidence type="ECO:0000256" key="16">
    <source>
        <dbReference type="PIRNR" id="PIRNR000848"/>
    </source>
</evidence>
<evidence type="ECO:0000256" key="1">
    <source>
        <dbReference type="ARBA" id="ARBA00001936"/>
    </source>
</evidence>
<dbReference type="Gene3D" id="1.20.120.1760">
    <property type="match status" value="1"/>
</dbReference>
<gene>
    <name evidence="19" type="ORF">DBRI1063_LOCUS14533</name>
</gene>
<keyword evidence="10" id="KW-0460">Magnesium</keyword>
<dbReference type="PANTHER" id="PTHR15362">
    <property type="entry name" value="PHOSPHATIDYLINOSITOL SYNTHASE"/>
    <property type="match status" value="1"/>
</dbReference>
<dbReference type="GO" id="GO:0046872">
    <property type="term" value="F:metal ion binding"/>
    <property type="evidence" value="ECO:0007669"/>
    <property type="project" value="UniProtKB-KW"/>
</dbReference>
<evidence type="ECO:0000256" key="7">
    <source>
        <dbReference type="ARBA" id="ARBA00022679"/>
    </source>
</evidence>
<comment type="subcellular location">
    <subcellularLocation>
        <location evidence="3">Membrane</location>
        <topology evidence="3">Multi-pass membrane protein</topology>
    </subcellularLocation>
</comment>
<dbReference type="InterPro" id="IPR014387">
    <property type="entry name" value="CDP_diag_ino_3_P_euk"/>
</dbReference>
<name>A0A6V2QH96_9STRA</name>
<evidence type="ECO:0000256" key="14">
    <source>
        <dbReference type="ARBA" id="ARBA00023209"/>
    </source>
</evidence>
<dbReference type="PIRSF" id="PIRSF000848">
    <property type="entry name" value="CDP_diag_ino_3_P"/>
    <property type="match status" value="1"/>
</dbReference>
<evidence type="ECO:0000256" key="5">
    <source>
        <dbReference type="ARBA" id="ARBA00013212"/>
    </source>
</evidence>
<dbReference type="EC" id="2.7.8.11" evidence="5 16"/>
<keyword evidence="8 18" id="KW-0812">Transmembrane</keyword>
<evidence type="ECO:0000256" key="10">
    <source>
        <dbReference type="ARBA" id="ARBA00022842"/>
    </source>
</evidence>
<keyword evidence="11 18" id="KW-1133">Transmembrane helix</keyword>
<evidence type="ECO:0000256" key="6">
    <source>
        <dbReference type="ARBA" id="ARBA00022516"/>
    </source>
</evidence>